<organism evidence="2 3">
    <name type="scientific">Streptococcus anginosus F0211</name>
    <dbReference type="NCBI Taxonomy" id="706437"/>
    <lineage>
        <taxon>Bacteria</taxon>
        <taxon>Bacillati</taxon>
        <taxon>Bacillota</taxon>
        <taxon>Bacilli</taxon>
        <taxon>Lactobacillales</taxon>
        <taxon>Streptococcaceae</taxon>
        <taxon>Streptococcus</taxon>
        <taxon>Streptococcus anginosus group</taxon>
    </lineage>
</organism>
<evidence type="ECO:0000313" key="3">
    <source>
        <dbReference type="Proteomes" id="UP000002973"/>
    </source>
</evidence>
<proteinExistence type="predicted"/>
<name>E6J1N2_STRAP</name>
<dbReference type="Proteomes" id="UP000002973">
    <property type="component" value="Unassembled WGS sequence"/>
</dbReference>
<gene>
    <name evidence="2" type="ORF">HMPREF0813_01159</name>
</gene>
<dbReference type="InterPro" id="IPR010982">
    <property type="entry name" value="Lambda_DNA-bd_dom_sf"/>
</dbReference>
<sequence>MNQYHFSVKERHMYYMGEIFRELRTGRHISLKAATGEEFSYSMLSKFENGTSDISASKLLIGLENIRTELEEFVYLVRGFQPTSYTLLKNKLWQAQEKKDMNTLWEMYHNEMIQYQSEQEEKYILNAIVIKGHMFFLDETIQATEIELNFLYDYLFSVEIWGEYELHLFSDIAALLPLDLYFRYVREMLQKVDYLGDLQKNKNYIYTILLNGLFKSIAEKSLTKAAYFDKKIKEKFFDENDAYLRIVYLFADGQHDYILGKRDGGLTKMKNAISTLEIIGCKQSADYYSKNMSDWLKECE</sequence>
<accession>E6J1N2</accession>
<dbReference type="NCBIfam" id="TIGR01716">
    <property type="entry name" value="RGG_Cterm"/>
    <property type="match status" value="1"/>
</dbReference>
<evidence type="ECO:0000259" key="1">
    <source>
        <dbReference type="Pfam" id="PF21259"/>
    </source>
</evidence>
<feature type="domain" description="HTH-type transcriptional regulator Rgg C-terminal" evidence="1">
    <location>
        <begin position="112"/>
        <end position="290"/>
    </location>
</feature>
<protein>
    <submittedName>
        <fullName evidence="2">Transcriptional activator, Rgg/GadR/MutR family domain protein</fullName>
    </submittedName>
</protein>
<comment type="caution">
    <text evidence="2">The sequence shown here is derived from an EMBL/GenBank/DDBJ whole genome shotgun (WGS) entry which is preliminary data.</text>
</comment>
<evidence type="ECO:0000313" key="2">
    <source>
        <dbReference type="EMBL" id="EFU22261.1"/>
    </source>
</evidence>
<dbReference type="EMBL" id="AECT01000019">
    <property type="protein sequence ID" value="EFU22261.1"/>
    <property type="molecule type" value="Genomic_DNA"/>
</dbReference>
<dbReference type="GO" id="GO:0003677">
    <property type="term" value="F:DNA binding"/>
    <property type="evidence" value="ECO:0007669"/>
    <property type="project" value="InterPro"/>
</dbReference>
<dbReference type="Pfam" id="PF21259">
    <property type="entry name" value="Rgg_C"/>
    <property type="match status" value="1"/>
</dbReference>
<reference evidence="2 3" key="1">
    <citation type="submission" date="2010-11" db="EMBL/GenBank/DDBJ databases">
        <authorList>
            <person name="Weinstock G."/>
            <person name="Sodergren E."/>
            <person name="Clifton S."/>
            <person name="Fulton L."/>
            <person name="Fulton B."/>
            <person name="Courtney L."/>
            <person name="Fronick C."/>
            <person name="Harrison M."/>
            <person name="Strong C."/>
            <person name="Farmer C."/>
            <person name="Delahaunty K."/>
            <person name="Markovic C."/>
            <person name="Hall O."/>
            <person name="Minx P."/>
            <person name="Tomlinson C."/>
            <person name="Mitreva M."/>
            <person name="Hou S."/>
            <person name="Chen J."/>
            <person name="Wollam A."/>
            <person name="Pepin K.H."/>
            <person name="Johnson M."/>
            <person name="Bhonagiri V."/>
            <person name="Zhang X."/>
            <person name="Suruliraj S."/>
            <person name="Warren W."/>
            <person name="Chinwalla A."/>
            <person name="Mardis E.R."/>
            <person name="Wilson R.K."/>
        </authorList>
    </citation>
    <scope>NUCLEOTIDE SEQUENCE [LARGE SCALE GENOMIC DNA]</scope>
    <source>
        <strain evidence="2 3">F0211</strain>
    </source>
</reference>
<dbReference type="SUPFAM" id="SSF47413">
    <property type="entry name" value="lambda repressor-like DNA-binding domains"/>
    <property type="match status" value="1"/>
</dbReference>
<dbReference type="eggNOG" id="COG1396">
    <property type="taxonomic scope" value="Bacteria"/>
</dbReference>
<dbReference type="PANTHER" id="PTHR37038">
    <property type="entry name" value="TRANSCRIPTIONAL REGULATOR-RELATED"/>
    <property type="match status" value="1"/>
</dbReference>
<dbReference type="InterPro" id="IPR010057">
    <property type="entry name" value="Transcription_activator_Rgg_C"/>
</dbReference>
<dbReference type="InterPro" id="IPR001387">
    <property type="entry name" value="Cro/C1-type_HTH"/>
</dbReference>
<dbReference type="CDD" id="cd00093">
    <property type="entry name" value="HTH_XRE"/>
    <property type="match status" value="1"/>
</dbReference>
<dbReference type="InterPro" id="IPR053163">
    <property type="entry name" value="HTH-type_regulator_Rgg"/>
</dbReference>
<dbReference type="AlphaFoldDB" id="E6J1N2"/>
<dbReference type="PANTHER" id="PTHR37038:SF12">
    <property type="entry name" value="TRANSCRIPTIONAL REGULATOR"/>
    <property type="match status" value="1"/>
</dbReference>